<dbReference type="Proteomes" id="UP000516437">
    <property type="component" value="Chromosome 7"/>
</dbReference>
<feature type="compositionally biased region" description="Basic and acidic residues" evidence="7">
    <location>
        <begin position="907"/>
        <end position="921"/>
    </location>
</feature>
<dbReference type="GO" id="GO:0006397">
    <property type="term" value="P:mRNA processing"/>
    <property type="evidence" value="ECO:0007669"/>
    <property type="project" value="UniProtKB-KW"/>
</dbReference>
<evidence type="ECO:0000256" key="5">
    <source>
        <dbReference type="ARBA" id="ARBA00023187"/>
    </source>
</evidence>
<dbReference type="InterPro" id="IPR011990">
    <property type="entry name" value="TPR-like_helical_dom_sf"/>
</dbReference>
<dbReference type="InterPro" id="IPR008669">
    <property type="entry name" value="LSM_interact"/>
</dbReference>
<evidence type="ECO:0000256" key="1">
    <source>
        <dbReference type="ARBA" id="ARBA00004123"/>
    </source>
</evidence>
<keyword evidence="11" id="KW-1185">Reference proteome</keyword>
<protein>
    <submittedName>
        <fullName evidence="10">Squamous cell carcinoma antigen recognized by T-cells 3</fullName>
    </submittedName>
</protein>
<keyword evidence="4" id="KW-0694">RNA-binding</keyword>
<feature type="domain" description="LSM-interacting" evidence="8">
    <location>
        <begin position="856"/>
        <end position="871"/>
    </location>
</feature>
<dbReference type="InterPro" id="IPR003107">
    <property type="entry name" value="HAT"/>
</dbReference>
<dbReference type="GO" id="GO:0003723">
    <property type="term" value="F:RNA binding"/>
    <property type="evidence" value="ECO:0007669"/>
    <property type="project" value="UniProtKB-KW"/>
</dbReference>
<keyword evidence="6" id="KW-0539">Nucleus</keyword>
<feature type="compositionally biased region" description="Basic and acidic residues" evidence="7">
    <location>
        <begin position="774"/>
        <end position="787"/>
    </location>
</feature>
<sequence length="1044" mass="118762">MEENLTLAGKPQSKPQASEKQQKRLEGNMDNGDQAMPDAAQNPNSRPSDGSQSECESGSESDSDDEAQQKLQLQSLEAELSSNPSNYDSHVQYIRLLRKMGDIEKLRRARESMNELFPLTPAMWQEWAKDEASFPTRPEVVSAIEKLYERGVSDYLSVPLWCDYLNFVLGCDPMVRACLPDGISKARNLFERALTAAGLHVAEGIKLWEAYREFEQATFQTIDQSDIQAKEKQIQRIRTIFHRQLSVPLVNMSSTLRAYKTWEMEQGIVLDVESGDLDGVSSIVASAYRRALEGYNARIHLEEQILRQDISESERLQQYMIYLKFEQSSGDPSRVQVLYERAVTDFPIASDLWLDYTRYLDKTLKVGNIIREVYSRATKNCPWVGELWVQYLLCLERARALEKELADVFEKSLRCTFSTMDEYLDLFLTRIDGLRRRLSFLGELEGELNYSLIRETFQNALDYLSQHLKNTEALVRFHSYWARLELCLGKDLGAARGVWESLLKICGSMYEAWQGYIAMEIELGHINEARSIYKRCYSKRFPGTGSEDICHAWLRFEREFGALEDFDHAVQKVAPRLEDLQLYRLQQQSKSTDEREIPLTNAREKRKPGSDLIQERSPAKRRKDAAQNRNNVHGMEKAQQLKLIEPNKVEEVKAKVDDENSRSDQQMRDTSTGKTKVYKDQCTAFISNLNLKASRNPFPLFLSQSWSEQSPEFLRWCKRRIRNGEIVKADGQEGLAYVDFSDDKHLVAAVAKNRQMLLGKRLSIARSNPRKSRKESSGHDSQREQGHAADQTSTAGGSAPNESVESSGGVTEARQSANQKRGGDNIQLRGKNIFAVPRNVKPLGWTANALKTEEVDEQPKSNEEFRKLFIKNVVPLFGKTNLKTLLAIVCSTLIKQTCGSINVPKGGHPEHRMDQKDERKSNSNTSTTPLNVNPIYDGIVVMHLGILNWPTSYLTRFMIGHKVLFGASMYVPFLNCTAEVTHMTLGKDASIWEGRGAIYRASHPCKTAMADVLVLINNRAIFTGFDGTTELYTSALWPYGPTEW</sequence>
<evidence type="ECO:0000256" key="3">
    <source>
        <dbReference type="ARBA" id="ARBA00022737"/>
    </source>
</evidence>
<name>A0A6A1V738_9ROSI</name>
<dbReference type="PANTHER" id="PTHR17204:SF25">
    <property type="entry name" value="RRM DOMAIN-CONTAINING PROTEIN"/>
    <property type="match status" value="1"/>
</dbReference>
<dbReference type="InterPro" id="IPR012677">
    <property type="entry name" value="Nucleotide-bd_a/b_plait_sf"/>
</dbReference>
<keyword evidence="2" id="KW-0507">mRNA processing</keyword>
<dbReference type="GO" id="GO:0008380">
    <property type="term" value="P:RNA splicing"/>
    <property type="evidence" value="ECO:0007669"/>
    <property type="project" value="UniProtKB-KW"/>
</dbReference>
<comment type="subcellular location">
    <subcellularLocation>
        <location evidence="1">Nucleus</location>
    </subcellularLocation>
</comment>
<dbReference type="AlphaFoldDB" id="A0A6A1V738"/>
<feature type="compositionally biased region" description="Acidic residues" evidence="7">
    <location>
        <begin position="57"/>
        <end position="66"/>
    </location>
</feature>
<feature type="region of interest" description="Disordered" evidence="7">
    <location>
        <begin position="904"/>
        <end position="929"/>
    </location>
</feature>
<feature type="compositionally biased region" description="Polar residues" evidence="7">
    <location>
        <begin position="790"/>
        <end position="819"/>
    </location>
</feature>
<evidence type="ECO:0000256" key="4">
    <source>
        <dbReference type="ARBA" id="ARBA00022884"/>
    </source>
</evidence>
<dbReference type="InterPro" id="IPR008847">
    <property type="entry name" value="Suf"/>
</dbReference>
<dbReference type="SUPFAM" id="SSF48452">
    <property type="entry name" value="TPR-like"/>
    <property type="match status" value="1"/>
</dbReference>
<evidence type="ECO:0000256" key="2">
    <source>
        <dbReference type="ARBA" id="ARBA00022664"/>
    </source>
</evidence>
<feature type="compositionally biased region" description="Basic and acidic residues" evidence="7">
    <location>
        <begin position="607"/>
        <end position="618"/>
    </location>
</feature>
<dbReference type="SMART" id="SM00386">
    <property type="entry name" value="HAT"/>
    <property type="match status" value="8"/>
</dbReference>
<evidence type="ECO:0000256" key="7">
    <source>
        <dbReference type="SAM" id="MobiDB-lite"/>
    </source>
</evidence>
<evidence type="ECO:0000259" key="8">
    <source>
        <dbReference type="Pfam" id="PF05391"/>
    </source>
</evidence>
<dbReference type="EMBL" id="RXIC02000025">
    <property type="protein sequence ID" value="KAB1208634.1"/>
    <property type="molecule type" value="Genomic_DNA"/>
</dbReference>
<evidence type="ECO:0000313" key="11">
    <source>
        <dbReference type="Proteomes" id="UP000516437"/>
    </source>
</evidence>
<gene>
    <name evidence="10" type="ORF">CJ030_MR7G029157</name>
</gene>
<feature type="domain" description="Suppressor of forked" evidence="9">
    <location>
        <begin position="73"/>
        <end position="566"/>
    </location>
</feature>
<dbReference type="Gene3D" id="1.25.40.10">
    <property type="entry name" value="Tetratricopeptide repeat domain"/>
    <property type="match status" value="2"/>
</dbReference>
<dbReference type="PANTHER" id="PTHR17204">
    <property type="entry name" value="PRE-MRNA PROCESSING PROTEIN PRP39-RELATED"/>
    <property type="match status" value="1"/>
</dbReference>
<organism evidence="10 11">
    <name type="scientific">Morella rubra</name>
    <name type="common">Chinese bayberry</name>
    <dbReference type="NCBI Taxonomy" id="262757"/>
    <lineage>
        <taxon>Eukaryota</taxon>
        <taxon>Viridiplantae</taxon>
        <taxon>Streptophyta</taxon>
        <taxon>Embryophyta</taxon>
        <taxon>Tracheophyta</taxon>
        <taxon>Spermatophyta</taxon>
        <taxon>Magnoliopsida</taxon>
        <taxon>eudicotyledons</taxon>
        <taxon>Gunneridae</taxon>
        <taxon>Pentapetalae</taxon>
        <taxon>rosids</taxon>
        <taxon>fabids</taxon>
        <taxon>Fagales</taxon>
        <taxon>Myricaceae</taxon>
        <taxon>Morella</taxon>
    </lineage>
</organism>
<accession>A0A6A1V738</accession>
<dbReference type="GO" id="GO:0005634">
    <property type="term" value="C:nucleus"/>
    <property type="evidence" value="ECO:0007669"/>
    <property type="project" value="UniProtKB-SubCell"/>
</dbReference>
<keyword evidence="3" id="KW-0677">Repeat</keyword>
<evidence type="ECO:0000259" key="9">
    <source>
        <dbReference type="Pfam" id="PF05843"/>
    </source>
</evidence>
<feature type="compositionally biased region" description="Basic and acidic residues" evidence="7">
    <location>
        <begin position="645"/>
        <end position="667"/>
    </location>
</feature>
<evidence type="ECO:0000313" key="10">
    <source>
        <dbReference type="EMBL" id="KAB1208634.1"/>
    </source>
</evidence>
<feature type="region of interest" description="Disordered" evidence="7">
    <location>
        <begin position="761"/>
        <end position="829"/>
    </location>
</feature>
<dbReference type="Pfam" id="PF05391">
    <property type="entry name" value="Lsm_interact"/>
    <property type="match status" value="1"/>
</dbReference>
<feature type="region of interest" description="Disordered" evidence="7">
    <location>
        <begin position="1"/>
        <end position="69"/>
    </location>
</feature>
<keyword evidence="5" id="KW-0508">mRNA splicing</keyword>
<dbReference type="Pfam" id="PF05843">
    <property type="entry name" value="Suf"/>
    <property type="match status" value="1"/>
</dbReference>
<dbReference type="OrthoDB" id="360390at2759"/>
<dbReference type="Gene3D" id="3.30.70.330">
    <property type="match status" value="1"/>
</dbReference>
<evidence type="ECO:0000256" key="6">
    <source>
        <dbReference type="ARBA" id="ARBA00023242"/>
    </source>
</evidence>
<proteinExistence type="predicted"/>
<feature type="region of interest" description="Disordered" evidence="7">
    <location>
        <begin position="588"/>
        <end position="675"/>
    </location>
</feature>
<reference evidence="10 11" key="1">
    <citation type="journal article" date="2019" name="Plant Biotechnol. J.">
        <title>The red bayberry genome and genetic basis of sex determination.</title>
        <authorList>
            <person name="Jia H.M."/>
            <person name="Jia H.J."/>
            <person name="Cai Q.L."/>
            <person name="Wang Y."/>
            <person name="Zhao H.B."/>
            <person name="Yang W.F."/>
            <person name="Wang G.Y."/>
            <person name="Li Y.H."/>
            <person name="Zhan D.L."/>
            <person name="Shen Y.T."/>
            <person name="Niu Q.F."/>
            <person name="Chang L."/>
            <person name="Qiu J."/>
            <person name="Zhao L."/>
            <person name="Xie H.B."/>
            <person name="Fu W.Y."/>
            <person name="Jin J."/>
            <person name="Li X.W."/>
            <person name="Jiao Y."/>
            <person name="Zhou C.C."/>
            <person name="Tu T."/>
            <person name="Chai C.Y."/>
            <person name="Gao J.L."/>
            <person name="Fan L.J."/>
            <person name="van de Weg E."/>
            <person name="Wang J.Y."/>
            <person name="Gao Z.S."/>
        </authorList>
    </citation>
    <scope>NUCLEOTIDE SEQUENCE [LARGE SCALE GENOMIC DNA]</scope>
    <source>
        <tissue evidence="10">Leaves</tissue>
    </source>
</reference>
<comment type="caution">
    <text evidence="10">The sequence shown here is derived from an EMBL/GenBank/DDBJ whole genome shotgun (WGS) entry which is preliminary data.</text>
</comment>